<dbReference type="AlphaFoldDB" id="A0A2X2WBD9"/>
<keyword evidence="1" id="KW-0732">Signal</keyword>
<organism evidence="2 3">
    <name type="scientific">Citrobacter koseri</name>
    <name type="common">Citrobacter diversus</name>
    <dbReference type="NCBI Taxonomy" id="545"/>
    <lineage>
        <taxon>Bacteria</taxon>
        <taxon>Pseudomonadati</taxon>
        <taxon>Pseudomonadota</taxon>
        <taxon>Gammaproteobacteria</taxon>
        <taxon>Enterobacterales</taxon>
        <taxon>Enterobacteriaceae</taxon>
        <taxon>Citrobacter</taxon>
    </lineage>
</organism>
<proteinExistence type="predicted"/>
<reference evidence="2 3" key="1">
    <citation type="submission" date="2018-06" db="EMBL/GenBank/DDBJ databases">
        <authorList>
            <consortium name="Pathogen Informatics"/>
            <person name="Doyle S."/>
        </authorList>
    </citation>
    <scope>NUCLEOTIDE SEQUENCE [LARGE SCALE GENOMIC DNA]</scope>
    <source>
        <strain evidence="2 3">NCTC10786</strain>
    </source>
</reference>
<evidence type="ECO:0000256" key="1">
    <source>
        <dbReference type="SAM" id="SignalP"/>
    </source>
</evidence>
<evidence type="ECO:0000313" key="2">
    <source>
        <dbReference type="EMBL" id="SQB40652.1"/>
    </source>
</evidence>
<evidence type="ECO:0000313" key="3">
    <source>
        <dbReference type="Proteomes" id="UP000251584"/>
    </source>
</evidence>
<name>A0A2X2WBD9_CITKO</name>
<feature type="signal peptide" evidence="1">
    <location>
        <begin position="1"/>
        <end position="18"/>
    </location>
</feature>
<dbReference type="Proteomes" id="UP000251584">
    <property type="component" value="Unassembled WGS sequence"/>
</dbReference>
<sequence>MLKPLASLFLLVSATVCAAQPPLTASRYAQQLGVGMDVDLGAHRTGYPGV</sequence>
<feature type="chain" id="PRO_5016044950" evidence="1">
    <location>
        <begin position="19"/>
        <end position="50"/>
    </location>
</feature>
<protein>
    <submittedName>
        <fullName evidence="2">Uncharacterized protein</fullName>
    </submittedName>
</protein>
<accession>A0A2X2WBD9</accession>
<gene>
    <name evidence="2" type="ORF">NCTC10786_05759</name>
</gene>
<dbReference type="EMBL" id="UAVY01000010">
    <property type="protein sequence ID" value="SQB40652.1"/>
    <property type="molecule type" value="Genomic_DNA"/>
</dbReference>